<dbReference type="InterPro" id="IPR022385">
    <property type="entry name" value="Rhs_assc_core"/>
</dbReference>
<dbReference type="Pfam" id="PF03534">
    <property type="entry name" value="SpvB"/>
    <property type="match status" value="1"/>
</dbReference>
<dbReference type="RefSeq" id="WP_265721213.1">
    <property type="nucleotide sequence ID" value="NZ_JAPIVK010000009.1"/>
</dbReference>
<dbReference type="NCBIfam" id="TIGR03696">
    <property type="entry name" value="Rhs_assc_core"/>
    <property type="match status" value="1"/>
</dbReference>
<dbReference type="InterPro" id="IPR036116">
    <property type="entry name" value="FN3_sf"/>
</dbReference>
<dbReference type="Proteomes" id="UP001597425">
    <property type="component" value="Unassembled WGS sequence"/>
</dbReference>
<name>A0ABW5EI77_9GAMM</name>
<dbReference type="EMBL" id="JBHUJD010000014">
    <property type="protein sequence ID" value="MFD2311144.1"/>
    <property type="molecule type" value="Genomic_DNA"/>
</dbReference>
<evidence type="ECO:0000256" key="1">
    <source>
        <dbReference type="ARBA" id="ARBA00004613"/>
    </source>
</evidence>
<evidence type="ECO:0000256" key="3">
    <source>
        <dbReference type="ARBA" id="ARBA00023026"/>
    </source>
</evidence>
<dbReference type="InterPro" id="IPR006530">
    <property type="entry name" value="YD"/>
</dbReference>
<dbReference type="Gene3D" id="2.130.10.10">
    <property type="entry name" value="YVTN repeat-like/Quinoprotein amine dehydrogenase"/>
    <property type="match status" value="1"/>
</dbReference>
<evidence type="ECO:0000256" key="2">
    <source>
        <dbReference type="ARBA" id="ARBA00022525"/>
    </source>
</evidence>
<accession>A0ABW5EI77</accession>
<keyword evidence="2" id="KW-0964">Secreted</keyword>
<dbReference type="SUPFAM" id="SSF50998">
    <property type="entry name" value="Quinoprotein alcohol dehydrogenase-like"/>
    <property type="match status" value="1"/>
</dbReference>
<dbReference type="InterPro" id="IPR015943">
    <property type="entry name" value="WD40/YVTN_repeat-like_dom_sf"/>
</dbReference>
<dbReference type="InterPro" id="IPR011047">
    <property type="entry name" value="Quinoprotein_ADH-like_sf"/>
</dbReference>
<dbReference type="PANTHER" id="PTHR32305:SF15">
    <property type="entry name" value="PROTEIN RHSA-RELATED"/>
    <property type="match status" value="1"/>
</dbReference>
<feature type="domain" description="Fibronectin type-III" evidence="4">
    <location>
        <begin position="594"/>
        <end position="693"/>
    </location>
</feature>
<comment type="caution">
    <text evidence="5">The sequence shown here is derived from an EMBL/GenBank/DDBJ whole genome shotgun (WGS) entry which is preliminary data.</text>
</comment>
<dbReference type="InterPro" id="IPR050708">
    <property type="entry name" value="T6SS_VgrG/RHS"/>
</dbReference>
<keyword evidence="6" id="KW-1185">Reference proteome</keyword>
<evidence type="ECO:0000259" key="4">
    <source>
        <dbReference type="PROSITE" id="PS50853"/>
    </source>
</evidence>
<dbReference type="Pfam" id="PF13360">
    <property type="entry name" value="PQQ_2"/>
    <property type="match status" value="1"/>
</dbReference>
<dbReference type="SMART" id="SM00564">
    <property type="entry name" value="PQQ"/>
    <property type="match status" value="3"/>
</dbReference>
<evidence type="ECO:0000313" key="5">
    <source>
        <dbReference type="EMBL" id="MFD2311144.1"/>
    </source>
</evidence>
<dbReference type="InterPro" id="IPR018391">
    <property type="entry name" value="PQQ_b-propeller_rpt"/>
</dbReference>
<dbReference type="InterPro" id="IPR002372">
    <property type="entry name" value="PQQ_rpt_dom"/>
</dbReference>
<dbReference type="NCBIfam" id="TIGR01643">
    <property type="entry name" value="YD_repeat_2x"/>
    <property type="match status" value="1"/>
</dbReference>
<gene>
    <name evidence="5" type="ORF">ACFSKX_12020</name>
</gene>
<reference evidence="6" key="1">
    <citation type="journal article" date="2019" name="Int. J. Syst. Evol. Microbiol.">
        <title>The Global Catalogue of Microorganisms (GCM) 10K type strain sequencing project: providing services to taxonomists for standard genome sequencing and annotation.</title>
        <authorList>
            <consortium name="The Broad Institute Genomics Platform"/>
            <consortium name="The Broad Institute Genome Sequencing Center for Infectious Disease"/>
            <person name="Wu L."/>
            <person name="Ma J."/>
        </authorList>
    </citation>
    <scope>NUCLEOTIDE SEQUENCE [LARGE SCALE GENOMIC DNA]</scope>
    <source>
        <strain evidence="6">KCTC 12848</strain>
    </source>
</reference>
<dbReference type="Gene3D" id="2.180.10.10">
    <property type="entry name" value="RHS repeat-associated core"/>
    <property type="match status" value="2"/>
</dbReference>
<sequence>MNNSNTEGVFENTFRLIRLSLFLVLWFLSTSATAQWLIDGEPLPASGEIDNYTGSFTFSDTEEYMNSCGEGCKLYIRFYIYERANGGEEELIVSKEFERTRGEEHPDPETFSIDLSKDDGIYSYRFSVSKEYRDDCPACNYGTGGASGELTVQVDKLEAPKEPTNIRYSRKDDQYDGTYNIDWDAPTEGDIEEYIVQERKRNDDNGSWPGWCASDNPYNGSEMVHGHCYAFRKSVQPPLTYPINNARETGTYQYRVFACNELECSAPVDASEVLAVNVQTPPVPNFEWLKPTTTENKIEIRYGTNSTLRVANTGSEEILENGVSFFRQMEAGDLIPINQPVNYDDSCDCWNANWTASPLGSYKIVAKMENQWGLSKTHFVEVDVAENEPPTVSLTDLPEIVEQSEEFNLVVTPEDSDGSIEWVKIHIDSQTFEFTEPPYEKIWAAAVPGTHLIYAEVMDNEGVSAESQQQRVEVEALEPSEPPEALRIDDQPAPFPVNTTGFYQLDWDLVSGASDGYVVEERQQGVVGDACEWQYDEDSDYCAYRVSSGQSWYISNRSHGKYWYRVRACNDSSQGCGDPSVAYSLDVETEKPRAPEGFTVVPEHQGFDITGNYSLSWNPVTIEPKPRYYEVRASADGSEAPEDWPKLPHNSLETEYPMPESMAPGSYSYWLNACNHKGCTESGEILTVDVLPPALLSTGLDTECGSECLRVSGNGLDPSSIFTVTDIQSGAQQELHPDTVGWQAPTEEDPTTYAWLPLDTSMVEALNSGEGLHIAVQNANGERAAINAYGDETVAKLSQVDSAPAVGADGTIYVGSGNQVYALNPEDGSVVSGWPFATGGRVKATPTVDSVNGNIYVGSLDDNLYALTPLGLELWRLETGDDLLASAVLDGNRTLYQGSMDGILYAVQAQNGAVRWIYGVGAGIAETPVLAGSSDNPTLYFTTVDSSQVYALGRGDLGPDQLTWESADDSLLAYQLENENWQPTEEQLPQYLTAARLYRLLLQPPLSLSRDQLTYWTYAQVKGASPQEVANAFLKSDTGKANFPPPPSTNEGFVDRLYERAFPGAGQPAFTYNGQTYTRAMLLDAMSGDDGLSRAAVATLFAQSQDYANTTNTLLQQTFGYFYDQDYSWAVFDCEEDNEYTRDCDQDGLPDYWEILFFGDIESESGDSDADGDGISNREALLANIDPCANLCRNGVTETAPAPAPMPVLDQGEMALSSEIGSLPGDFRVNEMGAATYQIPLELPAGTAGVSPELSLNYSSQNGNGLVGHGWAIGGLSAISRCRQTLGQDRRAKAINWGKEDRFCLDGQRLLVVEGEYGEPGSLYRTEIDSFAQVKAHGGKAGDPLYFTVERKDGSISYYGGNPVGEDNRSRRTIREGDDEVTFTWSIRRFEDSAGNGIEFVYKTAGGHRISEIRYAYGSATSKKNWDARVNFDYEDREDRIRGYLGGEKQKSLYRLSGIRVENKGSGGTVQPVREYKLEYLSYPVDKLSRLERIRQCADNLCQPYTVFDWRLPQPGSFSGIASTATLSEGSNRAAAGARPADINGNGRMDLVWLEIQRDPETGDITAQHFKSLLATETGFSQEKTVFRDDGNAPYRNKWEVTDYNGDGRADLLVHMREEDEWVAFLSQPDDYGNWQLSSTPHDTGVGRRIAKFVDLNGDGLADYLTRNEYRLLQAGTDTSSNHYYSYGDSKTPDLDIDWTGIEPANLPPDTNIATMERRVEMYTDTAPADFNGNGLMEPVVRLFMMDDCPPGHQGEGGTCSYDAGLMLMAAGSMGEYRSYFHLGRASHLEAVDINGDGLPDAVYRRGATYYRLNTGAGFAEEVEIPDVRPQRQWFDYDNDGYLDLAWHDEQDKEVKIRRWNSLEESFGEEEVLRKFASDDNLHLFLDMTGNGLTDYVRIDSQRAVLYPAGDDVRTPVNTIETITNGLGAETAIEYGSLARSGHYRRRDLPTTTKTRCDYADYASGPGSGDYRQWCYDFDFPNLSAYYSALNDDWTGENGDHRLGKLSPTLELMGPKYVVTRVEGSAPTAGDPGNTSAVRYYYAQGKIQAGGRGLLGFEELRTVDEQTGVETTTFYRQDFPYIGYPERTEVKTADGKLLSQSVNTWKLKNSDGKDWDETWRDDAKSQGSAALGPLQPWLAKSEEKSWALNDTGGEDLLKTATTVNEYDNHGNPTHITVTTTAGGDSFTTDTYNEYCIGGNPVNGNCSDTITFPDRDQSLSTYPELGRLTRTTVIHSRTEEGVSDKETRTSSFTYYDDGTSKAGLLETEIIEPDASGEKASLKLTTRHSYDEFGNKVEVTRTAEGEDPRSSRWVYLNNEGRYLHKEINSYNQVTSEILDRNDLGLPTQIEDIAGVVSEIRYDAFGRKVLEYNQTGAHTITLLSTANITHCPSGSAYQQTVEEAGGGESLTCFDVLARETRSATQGFDGGWVYADTEYDEQSNVSRKSEPYFASDGGTDHWTTMDYDILGRVIGTDLPGTAQHNGVSNPGAVRHDIHIEYSGYKTVTINPEGHSKTEVKNAMGELIKVEDELGGIVEYRYDAQGKLLRVTRTGDEGLITTETEMTYDRLGRKKSMDDPDKGFWEYAYNGFGELTWQKDAKGQVVENFYDELGRMVTRIDYRDDSLSEDSIEAKAKWKYNDEPSQADCLKGEDYVPLGALSGVTETESGYTQAQSYDCFGRPNLTLTSLSEEGGEHWSNTTYDQYGRVFQQFDAGGDGFSHSATQNLYNSNGYLKAVVDAENINQASAENYYTVLAMDERANVTRYRNGNGVVTEREYDPATGRLEYQIASISGAFEVQDLTYQWDNLGNLDYRLDSSGAKELEKDLEEHFEYDALNRLKSARLDGGAAQAITYDGLGNIKSKSGVGDYRYGSNQCDQGYGAHALCETEDENGDIVTYSYDANGNMEEERAKSSGTLKRKLQYSTFDKPLWIKNYENDHTTEFKYGPDRNRYLRIDADGSGGITETRYIGNVEKITKPDGSEITKRYLPGGALVTIEGGTRTSRYMHKDHLGSVNVITTGDGSIEQIMSFDAWGQRRNALSWDALIAAALEDFDQSITYRGYTGHEMLDQVGLIHMNGRVYNPRLGRFLQADPFVQAASDAQMFNRYSYVRNNPLNATDPSGYFLSSIKKLGRNIIRGAAKVFGPELVNLVGTVVFSYYGGPPGAAAWSYEFSRAMGASSDQAFGMAIISFASSAAFSGINGADFSGFGWAANTVKFAAYGMVGGASSIMQGGKFGHGFASAGFMGTVGGRIGKIDDPIGRVVAGAIVGGTASKISGGKFANGAATAAMAMAVQAAAQSGQKIPDFDLSTPEGREQYAQWVWENKGQFGIESADGTSFEYVDEYMMYDNKLGRVICDGPCAQVDDVNRFATGGEFFEDSGRVVLYRGAFNSMDAAVVMGADSNPAVIGGLNVSPAGAVVWAVGHEAAHTMGVDVDSSVYPHLEAERHGYEAYQRYKALGGK</sequence>
<comment type="subcellular location">
    <subcellularLocation>
        <location evidence="1">Secreted</location>
    </subcellularLocation>
</comment>
<protein>
    <submittedName>
        <fullName evidence="5">RHS repeat-associated core domain-containing protein</fullName>
    </submittedName>
</protein>
<organism evidence="5 6">
    <name type="scientific">Microbulbifer halophilus</name>
    <dbReference type="NCBI Taxonomy" id="453963"/>
    <lineage>
        <taxon>Bacteria</taxon>
        <taxon>Pseudomonadati</taxon>
        <taxon>Pseudomonadota</taxon>
        <taxon>Gammaproteobacteria</taxon>
        <taxon>Cellvibrionales</taxon>
        <taxon>Microbulbiferaceae</taxon>
        <taxon>Microbulbifer</taxon>
    </lineage>
</organism>
<dbReference type="SUPFAM" id="SSF69318">
    <property type="entry name" value="Integrin alpha N-terminal domain"/>
    <property type="match status" value="1"/>
</dbReference>
<evidence type="ECO:0000313" key="6">
    <source>
        <dbReference type="Proteomes" id="UP001597425"/>
    </source>
</evidence>
<dbReference type="InterPro" id="IPR003284">
    <property type="entry name" value="Sal_SpvB"/>
</dbReference>
<dbReference type="PROSITE" id="PS50853">
    <property type="entry name" value="FN3"/>
    <property type="match status" value="1"/>
</dbReference>
<dbReference type="InterPro" id="IPR028994">
    <property type="entry name" value="Integrin_alpha_N"/>
</dbReference>
<dbReference type="InterPro" id="IPR013783">
    <property type="entry name" value="Ig-like_fold"/>
</dbReference>
<dbReference type="SUPFAM" id="SSF49265">
    <property type="entry name" value="Fibronectin type III"/>
    <property type="match status" value="2"/>
</dbReference>
<proteinExistence type="predicted"/>
<dbReference type="Gene3D" id="2.60.40.10">
    <property type="entry name" value="Immunoglobulins"/>
    <property type="match status" value="3"/>
</dbReference>
<keyword evidence="3" id="KW-0843">Virulence</keyword>
<dbReference type="PANTHER" id="PTHR32305">
    <property type="match status" value="1"/>
</dbReference>
<dbReference type="InterPro" id="IPR003961">
    <property type="entry name" value="FN3_dom"/>
</dbReference>